<dbReference type="Pfam" id="PF00534">
    <property type="entry name" value="Glycos_transf_1"/>
    <property type="match status" value="1"/>
</dbReference>
<feature type="domain" description="Glycosyl transferase family 1" evidence="1">
    <location>
        <begin position="45"/>
        <end position="209"/>
    </location>
</feature>
<dbReference type="EMBL" id="JGDJ01000097">
    <property type="protein sequence ID" value="EXZ31042.1"/>
    <property type="molecule type" value="Genomic_DNA"/>
</dbReference>
<evidence type="ECO:0000313" key="2">
    <source>
        <dbReference type="EMBL" id="EXZ31042.1"/>
    </source>
</evidence>
<dbReference type="PATRIC" id="fig|1339327.3.peg.430"/>
<dbReference type="GO" id="GO:0016757">
    <property type="term" value="F:glycosyltransferase activity"/>
    <property type="evidence" value="ECO:0007669"/>
    <property type="project" value="InterPro"/>
</dbReference>
<proteinExistence type="predicted"/>
<dbReference type="SUPFAM" id="SSF53756">
    <property type="entry name" value="UDP-Glycosyltransferase/glycogen phosphorylase"/>
    <property type="match status" value="1"/>
</dbReference>
<dbReference type="AlphaFoldDB" id="A0A015YGL4"/>
<gene>
    <name evidence="2" type="ORF">M136_5198</name>
</gene>
<dbReference type="PANTHER" id="PTHR12526:SF630">
    <property type="entry name" value="GLYCOSYLTRANSFERASE"/>
    <property type="match status" value="1"/>
</dbReference>
<evidence type="ECO:0000313" key="3">
    <source>
        <dbReference type="Proteomes" id="UP000022082"/>
    </source>
</evidence>
<dbReference type="Gene3D" id="3.40.50.2000">
    <property type="entry name" value="Glycogen Phosphorylase B"/>
    <property type="match status" value="2"/>
</dbReference>
<keyword evidence="2" id="KW-0808">Transferase</keyword>
<reference evidence="2 3" key="1">
    <citation type="submission" date="2014-02" db="EMBL/GenBank/DDBJ databases">
        <authorList>
            <person name="Sears C."/>
            <person name="Carroll K."/>
            <person name="Sack B.R."/>
            <person name="Qadri F."/>
            <person name="Myers L.L."/>
            <person name="Chung G.-T."/>
            <person name="Escheverria P."/>
            <person name="Fraser C.M."/>
            <person name="Sadzewicz L."/>
            <person name="Shefchek K.A."/>
            <person name="Tallon L."/>
            <person name="Das S.P."/>
            <person name="Daugherty S."/>
            <person name="Mongodin E.F."/>
        </authorList>
    </citation>
    <scope>NUCLEOTIDE SEQUENCE [LARGE SCALE GENOMIC DNA]</scope>
    <source>
        <strain evidence="2 3">S36L11</strain>
    </source>
</reference>
<protein>
    <submittedName>
        <fullName evidence="2">Glycosyl transferases group 1 family protein</fullName>
    </submittedName>
</protein>
<dbReference type="PANTHER" id="PTHR12526">
    <property type="entry name" value="GLYCOSYLTRANSFERASE"/>
    <property type="match status" value="1"/>
</dbReference>
<dbReference type="Proteomes" id="UP000022082">
    <property type="component" value="Unassembled WGS sequence"/>
</dbReference>
<name>A0A015YGL4_BACFG</name>
<dbReference type="InterPro" id="IPR001296">
    <property type="entry name" value="Glyco_trans_1"/>
</dbReference>
<sequence length="233" mass="26772">MLGCTFQTISDSVFTNELNHYHNLTTLIYNWYGSNRFFPAKEREKEEIRKQLDIAPNALVLISVGGCSTIKRHTDIIKALPEIIQKHPDTVYLHLGNGKSLEEEIKLAQQLHVSSYIRFCGNQTNVRKYLIASDIYLMPSMHEGIPITTIECLACGIPTILYDVPGLHDFNQEEECSILIKEDYHLLAQTVLSLFNDPAKQQRVTDNGLKLVHRKYDMQTNATEIFKLYTKRK</sequence>
<evidence type="ECO:0000259" key="1">
    <source>
        <dbReference type="Pfam" id="PF00534"/>
    </source>
</evidence>
<organism evidence="2 3">
    <name type="scientific">Bacteroides fragilis str. S36L11</name>
    <dbReference type="NCBI Taxonomy" id="1339327"/>
    <lineage>
        <taxon>Bacteria</taxon>
        <taxon>Pseudomonadati</taxon>
        <taxon>Bacteroidota</taxon>
        <taxon>Bacteroidia</taxon>
        <taxon>Bacteroidales</taxon>
        <taxon>Bacteroidaceae</taxon>
        <taxon>Bacteroides</taxon>
    </lineage>
</organism>
<comment type="caution">
    <text evidence="2">The sequence shown here is derived from an EMBL/GenBank/DDBJ whole genome shotgun (WGS) entry which is preliminary data.</text>
</comment>
<accession>A0A015YGL4</accession>